<dbReference type="Proteomes" id="UP000295710">
    <property type="component" value="Unassembled WGS sequence"/>
</dbReference>
<organism evidence="2 3">
    <name type="scientific">Extibacter muris</name>
    <dbReference type="NCBI Taxonomy" id="1796622"/>
    <lineage>
        <taxon>Bacteria</taxon>
        <taxon>Bacillati</taxon>
        <taxon>Bacillota</taxon>
        <taxon>Clostridia</taxon>
        <taxon>Lachnospirales</taxon>
        <taxon>Lachnospiraceae</taxon>
        <taxon>Extibacter</taxon>
    </lineage>
</organism>
<keyword evidence="1" id="KW-1133">Transmembrane helix</keyword>
<dbReference type="AlphaFoldDB" id="A0A4R4FHN9"/>
<dbReference type="EMBL" id="SMMX01000002">
    <property type="protein sequence ID" value="TDA23048.1"/>
    <property type="molecule type" value="Genomic_DNA"/>
</dbReference>
<keyword evidence="3" id="KW-1185">Reference proteome</keyword>
<name>A0A4R4FHN9_9FIRM</name>
<evidence type="ECO:0000256" key="1">
    <source>
        <dbReference type="SAM" id="Phobius"/>
    </source>
</evidence>
<proteinExistence type="predicted"/>
<reference evidence="2 3" key="1">
    <citation type="journal article" date="2016" name="Nat. Microbiol.">
        <title>The Mouse Intestinal Bacterial Collection (miBC) provides host-specific insight into cultured diversity and functional potential of the gut microbiota.</title>
        <authorList>
            <person name="Lagkouvardos I."/>
            <person name="Pukall R."/>
            <person name="Abt B."/>
            <person name="Foesel B.U."/>
            <person name="Meier-Kolthoff J.P."/>
            <person name="Kumar N."/>
            <person name="Bresciani A."/>
            <person name="Martinez I."/>
            <person name="Just S."/>
            <person name="Ziegler C."/>
            <person name="Brugiroux S."/>
            <person name="Garzetti D."/>
            <person name="Wenning M."/>
            <person name="Bui T.P."/>
            <person name="Wang J."/>
            <person name="Hugenholtz F."/>
            <person name="Plugge C.M."/>
            <person name="Peterson D.A."/>
            <person name="Hornef M.W."/>
            <person name="Baines J.F."/>
            <person name="Smidt H."/>
            <person name="Walter J."/>
            <person name="Kristiansen K."/>
            <person name="Nielsen H.B."/>
            <person name="Haller D."/>
            <person name="Overmann J."/>
            <person name="Stecher B."/>
            <person name="Clavel T."/>
        </authorList>
    </citation>
    <scope>NUCLEOTIDE SEQUENCE [LARGE SCALE GENOMIC DNA]</scope>
    <source>
        <strain evidence="2 3">DSM 28560</strain>
    </source>
</reference>
<evidence type="ECO:0000313" key="2">
    <source>
        <dbReference type="EMBL" id="TDA23048.1"/>
    </source>
</evidence>
<evidence type="ECO:0000313" key="3">
    <source>
        <dbReference type="Proteomes" id="UP000295710"/>
    </source>
</evidence>
<gene>
    <name evidence="2" type="ORF">E1963_02890</name>
</gene>
<sequence>MEKKSFFKTKEGGLTIAFVVILIAFVLILTGLKMQGDGMCAAGFVLIAAAMLYSPLKVYVFDRIRKR</sequence>
<comment type="caution">
    <text evidence="2">The sequence shown here is derived from an EMBL/GenBank/DDBJ whole genome shotgun (WGS) entry which is preliminary data.</text>
</comment>
<accession>A0A4R4FHN9</accession>
<feature type="transmembrane region" description="Helical" evidence="1">
    <location>
        <begin position="41"/>
        <end position="61"/>
    </location>
</feature>
<keyword evidence="1" id="KW-0472">Membrane</keyword>
<feature type="transmembrane region" description="Helical" evidence="1">
    <location>
        <begin position="12"/>
        <end position="29"/>
    </location>
</feature>
<protein>
    <submittedName>
        <fullName evidence="2">Uncharacterized protein</fullName>
    </submittedName>
</protein>
<keyword evidence="1" id="KW-0812">Transmembrane</keyword>
<dbReference type="RefSeq" id="WP_132275049.1">
    <property type="nucleotide sequence ID" value="NZ_JAOBST010000003.1"/>
</dbReference>